<protein>
    <submittedName>
        <fullName evidence="2">Uncharacterized protein</fullName>
    </submittedName>
</protein>
<feature type="non-terminal residue" evidence="2">
    <location>
        <position position="63"/>
    </location>
</feature>
<proteinExistence type="predicted"/>
<organism evidence="2 3">
    <name type="scientific">Boletus edulis BED1</name>
    <dbReference type="NCBI Taxonomy" id="1328754"/>
    <lineage>
        <taxon>Eukaryota</taxon>
        <taxon>Fungi</taxon>
        <taxon>Dikarya</taxon>
        <taxon>Basidiomycota</taxon>
        <taxon>Agaricomycotina</taxon>
        <taxon>Agaricomycetes</taxon>
        <taxon>Agaricomycetidae</taxon>
        <taxon>Boletales</taxon>
        <taxon>Boletineae</taxon>
        <taxon>Boletaceae</taxon>
        <taxon>Boletoideae</taxon>
        <taxon>Boletus</taxon>
    </lineage>
</organism>
<sequence>PIGVGSGAIRVTSILIHSAIRKKVEKKYNLITRWLREVLKAGRPRPTEEPLQPDAHILDTMFH</sequence>
<reference evidence="2" key="2">
    <citation type="journal article" date="2020" name="Nat. Commun.">
        <title>Large-scale genome sequencing of mycorrhizal fungi provides insights into the early evolution of symbiotic traits.</title>
        <authorList>
            <person name="Miyauchi S."/>
            <person name="Kiss E."/>
            <person name="Kuo A."/>
            <person name="Drula E."/>
            <person name="Kohler A."/>
            <person name="Sanchez-Garcia M."/>
            <person name="Morin E."/>
            <person name="Andreopoulos B."/>
            <person name="Barry K.W."/>
            <person name="Bonito G."/>
            <person name="Buee M."/>
            <person name="Carver A."/>
            <person name="Chen C."/>
            <person name="Cichocki N."/>
            <person name="Clum A."/>
            <person name="Culley D."/>
            <person name="Crous P.W."/>
            <person name="Fauchery L."/>
            <person name="Girlanda M."/>
            <person name="Hayes R.D."/>
            <person name="Keri Z."/>
            <person name="LaButti K."/>
            <person name="Lipzen A."/>
            <person name="Lombard V."/>
            <person name="Magnuson J."/>
            <person name="Maillard F."/>
            <person name="Murat C."/>
            <person name="Nolan M."/>
            <person name="Ohm R.A."/>
            <person name="Pangilinan J."/>
            <person name="Pereira M.F."/>
            <person name="Perotto S."/>
            <person name="Peter M."/>
            <person name="Pfister S."/>
            <person name="Riley R."/>
            <person name="Sitrit Y."/>
            <person name="Stielow J.B."/>
            <person name="Szollosi G."/>
            <person name="Zifcakova L."/>
            <person name="Stursova M."/>
            <person name="Spatafora J.W."/>
            <person name="Tedersoo L."/>
            <person name="Vaario L.M."/>
            <person name="Yamada A."/>
            <person name="Yan M."/>
            <person name="Wang P."/>
            <person name="Xu J."/>
            <person name="Bruns T."/>
            <person name="Baldrian P."/>
            <person name="Vilgalys R."/>
            <person name="Dunand C."/>
            <person name="Henrissat B."/>
            <person name="Grigoriev I.V."/>
            <person name="Hibbett D."/>
            <person name="Nagy L.G."/>
            <person name="Martin F.M."/>
        </authorList>
    </citation>
    <scope>NUCLEOTIDE SEQUENCE</scope>
    <source>
        <strain evidence="2">BED1</strain>
    </source>
</reference>
<reference evidence="2" key="1">
    <citation type="submission" date="2019-10" db="EMBL/GenBank/DDBJ databases">
        <authorList>
            <consortium name="DOE Joint Genome Institute"/>
            <person name="Kuo A."/>
            <person name="Miyauchi S."/>
            <person name="Kiss E."/>
            <person name="Drula E."/>
            <person name="Kohler A."/>
            <person name="Sanchez-Garcia M."/>
            <person name="Andreopoulos B."/>
            <person name="Barry K.W."/>
            <person name="Bonito G."/>
            <person name="Buee M."/>
            <person name="Carver A."/>
            <person name="Chen C."/>
            <person name="Cichocki N."/>
            <person name="Clum A."/>
            <person name="Culley D."/>
            <person name="Crous P.W."/>
            <person name="Fauchery L."/>
            <person name="Girlanda M."/>
            <person name="Hayes R."/>
            <person name="Keri Z."/>
            <person name="LaButti K."/>
            <person name="Lipzen A."/>
            <person name="Lombard V."/>
            <person name="Magnuson J."/>
            <person name="Maillard F."/>
            <person name="Morin E."/>
            <person name="Murat C."/>
            <person name="Nolan M."/>
            <person name="Ohm R."/>
            <person name="Pangilinan J."/>
            <person name="Pereira M."/>
            <person name="Perotto S."/>
            <person name="Peter M."/>
            <person name="Riley R."/>
            <person name="Sitrit Y."/>
            <person name="Stielow B."/>
            <person name="Szollosi G."/>
            <person name="Zifcakova L."/>
            <person name="Stursova M."/>
            <person name="Spatafora J.W."/>
            <person name="Tedersoo L."/>
            <person name="Vaario L.-M."/>
            <person name="Yamada A."/>
            <person name="Yan M."/>
            <person name="Wang P."/>
            <person name="Xu J."/>
            <person name="Bruns T."/>
            <person name="Baldrian P."/>
            <person name="Vilgalys R."/>
            <person name="Henrissat B."/>
            <person name="Grigoriev I.V."/>
            <person name="Hibbett D."/>
            <person name="Nagy L.G."/>
            <person name="Martin F.M."/>
        </authorList>
    </citation>
    <scope>NUCLEOTIDE SEQUENCE</scope>
    <source>
        <strain evidence="2">BED1</strain>
    </source>
</reference>
<name>A0AAD4BCC5_BOLED</name>
<evidence type="ECO:0000313" key="3">
    <source>
        <dbReference type="Proteomes" id="UP001194468"/>
    </source>
</evidence>
<comment type="caution">
    <text evidence="2">The sequence shown here is derived from an EMBL/GenBank/DDBJ whole genome shotgun (WGS) entry which is preliminary data.</text>
</comment>
<gene>
    <name evidence="2" type="ORF">L210DRAFT_3575527</name>
</gene>
<dbReference type="Proteomes" id="UP001194468">
    <property type="component" value="Unassembled WGS sequence"/>
</dbReference>
<dbReference type="EMBL" id="WHUW01000163">
    <property type="protein sequence ID" value="KAF8419997.1"/>
    <property type="molecule type" value="Genomic_DNA"/>
</dbReference>
<feature type="region of interest" description="Disordered" evidence="1">
    <location>
        <begin position="44"/>
        <end position="63"/>
    </location>
</feature>
<evidence type="ECO:0000313" key="2">
    <source>
        <dbReference type="EMBL" id="KAF8419997.1"/>
    </source>
</evidence>
<evidence type="ECO:0000256" key="1">
    <source>
        <dbReference type="SAM" id="MobiDB-lite"/>
    </source>
</evidence>
<accession>A0AAD4BCC5</accession>
<keyword evidence="3" id="KW-1185">Reference proteome</keyword>
<dbReference type="AlphaFoldDB" id="A0AAD4BCC5"/>